<dbReference type="KEGG" id="lbc:LACBIDRAFT_329318"/>
<reference evidence="2 3" key="1">
    <citation type="journal article" date="2008" name="Nature">
        <title>The genome of Laccaria bicolor provides insights into mycorrhizal symbiosis.</title>
        <authorList>
            <person name="Martin F."/>
            <person name="Aerts A."/>
            <person name="Ahren D."/>
            <person name="Brun A."/>
            <person name="Danchin E.G.J."/>
            <person name="Duchaussoy F."/>
            <person name="Gibon J."/>
            <person name="Kohler A."/>
            <person name="Lindquist E."/>
            <person name="Pereda V."/>
            <person name="Salamov A."/>
            <person name="Shapiro H.J."/>
            <person name="Wuyts J."/>
            <person name="Blaudez D."/>
            <person name="Buee M."/>
            <person name="Brokstein P."/>
            <person name="Canbaeck B."/>
            <person name="Cohen D."/>
            <person name="Courty P.E."/>
            <person name="Coutinho P.M."/>
            <person name="Delaruelle C."/>
            <person name="Detter J.C."/>
            <person name="Deveau A."/>
            <person name="DiFazio S."/>
            <person name="Duplessis S."/>
            <person name="Fraissinet-Tachet L."/>
            <person name="Lucic E."/>
            <person name="Frey-Klett P."/>
            <person name="Fourrey C."/>
            <person name="Feussner I."/>
            <person name="Gay G."/>
            <person name="Grimwood J."/>
            <person name="Hoegger P.J."/>
            <person name="Jain P."/>
            <person name="Kilaru S."/>
            <person name="Labbe J."/>
            <person name="Lin Y.C."/>
            <person name="Legue V."/>
            <person name="Le Tacon F."/>
            <person name="Marmeisse R."/>
            <person name="Melayah D."/>
            <person name="Montanini B."/>
            <person name="Muratet M."/>
            <person name="Nehls U."/>
            <person name="Niculita-Hirzel H."/>
            <person name="Oudot-Le Secq M.P."/>
            <person name="Peter M."/>
            <person name="Quesneville H."/>
            <person name="Rajashekar B."/>
            <person name="Reich M."/>
            <person name="Rouhier N."/>
            <person name="Schmutz J."/>
            <person name="Yin T."/>
            <person name="Chalot M."/>
            <person name="Henrissat B."/>
            <person name="Kuees U."/>
            <person name="Lucas S."/>
            <person name="Van de Peer Y."/>
            <person name="Podila G.K."/>
            <person name="Polle A."/>
            <person name="Pukkila P.J."/>
            <person name="Richardson P.M."/>
            <person name="Rouze P."/>
            <person name="Sanders I.R."/>
            <person name="Stajich J.E."/>
            <person name="Tunlid A."/>
            <person name="Tuskan G."/>
            <person name="Grigoriev I.V."/>
        </authorList>
    </citation>
    <scope>NUCLEOTIDE SEQUENCE [LARGE SCALE GENOMIC DNA]</scope>
    <source>
        <strain evidence="3">S238N-H82 / ATCC MYA-4686</strain>
    </source>
</reference>
<dbReference type="RefSeq" id="XP_001883436.1">
    <property type="nucleotide sequence ID" value="XM_001883401.1"/>
</dbReference>
<feature type="compositionally biased region" description="Low complexity" evidence="1">
    <location>
        <begin position="66"/>
        <end position="75"/>
    </location>
</feature>
<dbReference type="EMBL" id="DS547111">
    <property type="protein sequence ID" value="EDR05760.1"/>
    <property type="molecule type" value="Genomic_DNA"/>
</dbReference>
<evidence type="ECO:0000313" key="2">
    <source>
        <dbReference type="EMBL" id="EDR05760.1"/>
    </source>
</evidence>
<dbReference type="InParanoid" id="B0DHN5"/>
<dbReference type="HOGENOM" id="CLU_1224948_0_0_1"/>
<evidence type="ECO:0000313" key="3">
    <source>
        <dbReference type="Proteomes" id="UP000001194"/>
    </source>
</evidence>
<feature type="region of interest" description="Disordered" evidence="1">
    <location>
        <begin position="98"/>
        <end position="125"/>
    </location>
</feature>
<dbReference type="GeneID" id="6079140"/>
<dbReference type="Proteomes" id="UP000001194">
    <property type="component" value="Unassembled WGS sequence"/>
</dbReference>
<organism evidence="3">
    <name type="scientific">Laccaria bicolor (strain S238N-H82 / ATCC MYA-4686)</name>
    <name type="common">Bicoloured deceiver</name>
    <name type="synonym">Laccaria laccata var. bicolor</name>
    <dbReference type="NCBI Taxonomy" id="486041"/>
    <lineage>
        <taxon>Eukaryota</taxon>
        <taxon>Fungi</taxon>
        <taxon>Dikarya</taxon>
        <taxon>Basidiomycota</taxon>
        <taxon>Agaricomycotina</taxon>
        <taxon>Agaricomycetes</taxon>
        <taxon>Agaricomycetidae</taxon>
        <taxon>Agaricales</taxon>
        <taxon>Agaricineae</taxon>
        <taxon>Hydnangiaceae</taxon>
        <taxon>Laccaria</taxon>
    </lineage>
</organism>
<evidence type="ECO:0000256" key="1">
    <source>
        <dbReference type="SAM" id="MobiDB-lite"/>
    </source>
</evidence>
<name>B0DHN5_LACBS</name>
<feature type="region of interest" description="Disordered" evidence="1">
    <location>
        <begin position="40"/>
        <end position="85"/>
    </location>
</feature>
<dbReference type="AlphaFoldDB" id="B0DHN5"/>
<accession>B0DHN5</accession>
<gene>
    <name evidence="2" type="ORF">LACBIDRAFT_329318</name>
</gene>
<keyword evidence="3" id="KW-1185">Reference proteome</keyword>
<proteinExistence type="predicted"/>
<sequence length="226" mass="24528">MNEVILYFFEMSAVPPSFSFNFNSEHLVISKANSTRQVFSNSITPDNPAATKLSENEDHDAEISSESESSSNSDSDSSDDDSSDLFELGDCVVTQEFSAHSVNPRPSVTEIDETDSVHTDEESAESIITSRSALVAINQTEFTLEALPTRRSGRTRRTRDTAEMYACICGDIVESEAKSRARTLLCTQAAGSMDAKHLGFISHAATIPAPQGVDVVSSMNAQSMRV</sequence>
<protein>
    <submittedName>
        <fullName evidence="2">Predicted protein</fullName>
    </submittedName>
</protein>